<evidence type="ECO:0000313" key="1">
    <source>
        <dbReference type="EMBL" id="KAJ7543275.1"/>
    </source>
</evidence>
<sequence length="683" mass="74198">MDARVEDLLRSPILLAERTRKAVEEADSFKQECADLSKQVERLAHLLRQAARLSNNASGGLYLQPTKRILEEVEKALDKALALVKKCKRSGILKRVITITSATDFRRVNIQLESSIGDVTWLLAVSASGDESSELTGLPPIVANDPIFAVIWEQIAHVQAGSADEKCEAAAYLVTLAADNRNGKIIIEEGGVHPLLKLLSEGTASGQEVAAEALGVLATDQQRVQEISKSGAVQIFVQILIDAPMKVQTRVAVALANMVSHDTETQNAFGAAGAIRHLVALLAYETIEEPARIQKALNMHTLVTTSMAQNKVGSHSKATVTYANDSDHRNHGGLETAAGQDAQPGWLEKRPGALDDSVSRRKTGDQWLASKPVSSSDNRLEILNGPASGFPKPKYHSRTGSESYGSLENGRGLTGSSLRELNRKERDQEDQETKLNLKTQVARALWKLAENNVRNSKSITDTRALLCFAKLIEIGEGDIQRNSIMAVMEIAAAAERDQELRRAAFKMTSPAVRAIVEQLLRIIEEAEPELQIPSLKAIASLARIFPAKETRVVKALTGQVANKEFSVAAEAALALQKFTVHENYLCVQHSKTILEASGAPFLVQLAYFGDEAQVPAIILLCYIALNAGDDEALKKAEVLQALQSSSRAATIMQIASVREILPHAIENLGLYQPGSVHLHDDFV</sequence>
<dbReference type="Proteomes" id="UP001162992">
    <property type="component" value="Chromosome 9"/>
</dbReference>
<evidence type="ECO:0000313" key="2">
    <source>
        <dbReference type="Proteomes" id="UP001162992"/>
    </source>
</evidence>
<organism evidence="1 2">
    <name type="scientific">Diphasiastrum complanatum</name>
    <name type="common">Issler's clubmoss</name>
    <name type="synonym">Lycopodium complanatum</name>
    <dbReference type="NCBI Taxonomy" id="34168"/>
    <lineage>
        <taxon>Eukaryota</taxon>
        <taxon>Viridiplantae</taxon>
        <taxon>Streptophyta</taxon>
        <taxon>Embryophyta</taxon>
        <taxon>Tracheophyta</taxon>
        <taxon>Lycopodiopsida</taxon>
        <taxon>Lycopodiales</taxon>
        <taxon>Lycopodiaceae</taxon>
        <taxon>Lycopodioideae</taxon>
        <taxon>Diphasiastrum</taxon>
    </lineage>
</organism>
<keyword evidence="2" id="KW-1185">Reference proteome</keyword>
<reference evidence="2" key="1">
    <citation type="journal article" date="2024" name="Proc. Natl. Acad. Sci. U.S.A.">
        <title>Extraordinary preservation of gene collinearity over three hundred million years revealed in homosporous lycophytes.</title>
        <authorList>
            <person name="Li C."/>
            <person name="Wickell D."/>
            <person name="Kuo L.Y."/>
            <person name="Chen X."/>
            <person name="Nie B."/>
            <person name="Liao X."/>
            <person name="Peng D."/>
            <person name="Ji J."/>
            <person name="Jenkins J."/>
            <person name="Williams M."/>
            <person name="Shu S."/>
            <person name="Plott C."/>
            <person name="Barry K."/>
            <person name="Rajasekar S."/>
            <person name="Grimwood J."/>
            <person name="Han X."/>
            <person name="Sun S."/>
            <person name="Hou Z."/>
            <person name="He W."/>
            <person name="Dai G."/>
            <person name="Sun C."/>
            <person name="Schmutz J."/>
            <person name="Leebens-Mack J.H."/>
            <person name="Li F.W."/>
            <person name="Wang L."/>
        </authorList>
    </citation>
    <scope>NUCLEOTIDE SEQUENCE [LARGE SCALE GENOMIC DNA]</scope>
    <source>
        <strain evidence="2">cv. PW_Plant_1</strain>
    </source>
</reference>
<protein>
    <submittedName>
        <fullName evidence="1">Uncharacterized protein</fullName>
    </submittedName>
</protein>
<accession>A0ACC2CMW1</accession>
<proteinExistence type="predicted"/>
<gene>
    <name evidence="1" type="ORF">O6H91_09G031600</name>
</gene>
<dbReference type="EMBL" id="CM055100">
    <property type="protein sequence ID" value="KAJ7543275.1"/>
    <property type="molecule type" value="Genomic_DNA"/>
</dbReference>
<comment type="caution">
    <text evidence="1">The sequence shown here is derived from an EMBL/GenBank/DDBJ whole genome shotgun (WGS) entry which is preliminary data.</text>
</comment>
<name>A0ACC2CMW1_DIPCM</name>